<evidence type="ECO:0000256" key="3">
    <source>
        <dbReference type="SAM" id="MobiDB-lite"/>
    </source>
</evidence>
<evidence type="ECO:0000313" key="5">
    <source>
        <dbReference type="Proteomes" id="UP001162480"/>
    </source>
</evidence>
<proteinExistence type="inferred from homology"/>
<dbReference type="InterPro" id="IPR051963">
    <property type="entry name" value="Adhesion_GPCR_A"/>
</dbReference>
<evidence type="ECO:0000313" key="4">
    <source>
        <dbReference type="EMBL" id="CAI9728641.1"/>
    </source>
</evidence>
<dbReference type="GO" id="GO:0007166">
    <property type="term" value="P:cell surface receptor signaling pathway"/>
    <property type="evidence" value="ECO:0007669"/>
    <property type="project" value="TreeGrafter"/>
</dbReference>
<dbReference type="PANTHER" id="PTHR45930:SF4">
    <property type="entry name" value="ADHESION G PROTEIN-COUPLED RECEPTOR A3"/>
    <property type="match status" value="1"/>
</dbReference>
<keyword evidence="2" id="KW-0675">Receptor</keyword>
<accession>A0AA36B667</accession>
<keyword evidence="5" id="KW-1185">Reference proteome</keyword>
<dbReference type="AlphaFoldDB" id="A0AA36B667"/>
<evidence type="ECO:0000256" key="2">
    <source>
        <dbReference type="ARBA" id="ARBA00023170"/>
    </source>
</evidence>
<reference evidence="4" key="1">
    <citation type="submission" date="2023-08" db="EMBL/GenBank/DDBJ databases">
        <authorList>
            <person name="Alioto T."/>
            <person name="Alioto T."/>
            <person name="Gomez Garrido J."/>
        </authorList>
    </citation>
    <scope>NUCLEOTIDE SEQUENCE</scope>
</reference>
<organism evidence="4 5">
    <name type="scientific">Octopus vulgaris</name>
    <name type="common">Common octopus</name>
    <dbReference type="NCBI Taxonomy" id="6645"/>
    <lineage>
        <taxon>Eukaryota</taxon>
        <taxon>Metazoa</taxon>
        <taxon>Spiralia</taxon>
        <taxon>Lophotrochozoa</taxon>
        <taxon>Mollusca</taxon>
        <taxon>Cephalopoda</taxon>
        <taxon>Coleoidea</taxon>
        <taxon>Octopodiformes</taxon>
        <taxon>Octopoda</taxon>
        <taxon>Incirrata</taxon>
        <taxon>Octopodidae</taxon>
        <taxon>Octopus</taxon>
    </lineage>
</organism>
<protein>
    <submittedName>
        <fullName evidence="4">Uncharacterized protein</fullName>
    </submittedName>
</protein>
<comment type="similarity">
    <text evidence="1">Belongs to the G-protein coupled receptor 2 family. Adhesion G-protein coupled receptor (ADGR) subfamily.</text>
</comment>
<sequence length="453" mass="51006">MENELSSLTGAYEVEYCGLDGQKEIFSINCSVPDNVTKDEVLKQIFETFNISQSLRNLGIQMELIGEMFCNESTTSTSNGTFYWPIKKIGTDVTIPCHANVATRHCSSGEMVHLEMPTNQYGASPKCSPFTGVWQEPDMSQCYNTEGITQQLKNITSEDIGKENVEEVSTILSDISKKSVYFKAEDIDLAVDIQEKMLPLISNVMLDIIEAIPEEIPLEGQQLTALHPNLGIGVIKVEKDTFNGAVYGISFGNKENEAKTMVTQNSSTKANTIINSNIIAANIPNIKVTNLDEPVNISFNLIDQHATENDINIRHKGNEESDEQYSPPRGLIERLPSDQSTQRPEDTRNSIEPVKDSQENDKTTVTEDLAFAEEHRESMAEMRQKILNTLEVVRHTMPFKERLSSYSTVYTRKIPGTSFARVYVNKRKRKPVKFQNPIKVLAQVMEQQKRTHK</sequence>
<dbReference type="Proteomes" id="UP001162480">
    <property type="component" value="Chromosome 10"/>
</dbReference>
<dbReference type="GO" id="GO:0005886">
    <property type="term" value="C:plasma membrane"/>
    <property type="evidence" value="ECO:0007669"/>
    <property type="project" value="TreeGrafter"/>
</dbReference>
<dbReference type="Gene3D" id="2.60.220.50">
    <property type="match status" value="1"/>
</dbReference>
<dbReference type="PANTHER" id="PTHR45930">
    <property type="entry name" value="G-PROTEIN COUPLED RECEPTOR 124-LIKE PROTEIN"/>
    <property type="match status" value="1"/>
</dbReference>
<name>A0AA36B667_OCTVU</name>
<dbReference type="EMBL" id="OX597823">
    <property type="protein sequence ID" value="CAI9728641.1"/>
    <property type="molecule type" value="Genomic_DNA"/>
</dbReference>
<feature type="compositionally biased region" description="Basic and acidic residues" evidence="3">
    <location>
        <begin position="343"/>
        <end position="365"/>
    </location>
</feature>
<gene>
    <name evidence="4" type="ORF">OCTVUL_1B030137</name>
</gene>
<feature type="region of interest" description="Disordered" evidence="3">
    <location>
        <begin position="313"/>
        <end position="365"/>
    </location>
</feature>
<evidence type="ECO:0000256" key="1">
    <source>
        <dbReference type="ARBA" id="ARBA00007343"/>
    </source>
</evidence>
<dbReference type="InterPro" id="IPR046338">
    <property type="entry name" value="GAIN_dom_sf"/>
</dbReference>